<dbReference type="GO" id="GO:0046872">
    <property type="term" value="F:metal ion binding"/>
    <property type="evidence" value="ECO:0007669"/>
    <property type="project" value="UniProtKB-KW"/>
</dbReference>
<dbReference type="InterPro" id="IPR050316">
    <property type="entry name" value="Tyrosinase/Hemocyanin"/>
</dbReference>
<dbReference type="InterPro" id="IPR008922">
    <property type="entry name" value="Di-copper_centre_dom_sf"/>
</dbReference>
<keyword evidence="1" id="KW-0479">Metal-binding</keyword>
<dbReference type="PRINTS" id="PR00092">
    <property type="entry name" value="TYROSINASE"/>
</dbReference>
<evidence type="ECO:0000313" key="6">
    <source>
        <dbReference type="EMBL" id="KAK3318786.1"/>
    </source>
</evidence>
<evidence type="ECO:0000259" key="4">
    <source>
        <dbReference type="PROSITE" id="PS00497"/>
    </source>
</evidence>
<dbReference type="InterPro" id="IPR002227">
    <property type="entry name" value="Tyrosinase_Cu-bd"/>
</dbReference>
<dbReference type="Gene3D" id="1.10.1280.10">
    <property type="entry name" value="Di-copper center containing domain from catechol oxidase"/>
    <property type="match status" value="1"/>
</dbReference>
<evidence type="ECO:0000256" key="3">
    <source>
        <dbReference type="SAM" id="SignalP"/>
    </source>
</evidence>
<evidence type="ECO:0000256" key="1">
    <source>
        <dbReference type="ARBA" id="ARBA00022723"/>
    </source>
</evidence>
<dbReference type="Pfam" id="PF00264">
    <property type="entry name" value="Tyrosinase"/>
    <property type="match status" value="1"/>
</dbReference>
<dbReference type="Proteomes" id="UP001283341">
    <property type="component" value="Unassembled WGS sequence"/>
</dbReference>
<feature type="domain" description="Tyrosinase copper-binding" evidence="4">
    <location>
        <begin position="94"/>
        <end position="111"/>
    </location>
</feature>
<accession>A0AAE0I6Z2</accession>
<organism evidence="6 7">
    <name type="scientific">Apodospora peruviana</name>
    <dbReference type="NCBI Taxonomy" id="516989"/>
    <lineage>
        <taxon>Eukaryota</taxon>
        <taxon>Fungi</taxon>
        <taxon>Dikarya</taxon>
        <taxon>Ascomycota</taxon>
        <taxon>Pezizomycotina</taxon>
        <taxon>Sordariomycetes</taxon>
        <taxon>Sordariomycetidae</taxon>
        <taxon>Sordariales</taxon>
        <taxon>Lasiosphaeriaceae</taxon>
        <taxon>Apodospora</taxon>
    </lineage>
</organism>
<keyword evidence="3" id="KW-0732">Signal</keyword>
<feature type="chain" id="PRO_5042103489" description="Tyrosinase copper-binding domain-containing protein" evidence="3">
    <location>
        <begin position="25"/>
        <end position="358"/>
    </location>
</feature>
<keyword evidence="2" id="KW-0186">Copper</keyword>
<feature type="domain" description="Tyrosinase copper-binding" evidence="5">
    <location>
        <begin position="245"/>
        <end position="256"/>
    </location>
</feature>
<feature type="signal peptide" evidence="3">
    <location>
        <begin position="1"/>
        <end position="24"/>
    </location>
</feature>
<reference evidence="6" key="1">
    <citation type="journal article" date="2023" name="Mol. Phylogenet. Evol.">
        <title>Genome-scale phylogeny and comparative genomics of the fungal order Sordariales.</title>
        <authorList>
            <person name="Hensen N."/>
            <person name="Bonometti L."/>
            <person name="Westerberg I."/>
            <person name="Brannstrom I.O."/>
            <person name="Guillou S."/>
            <person name="Cros-Aarteil S."/>
            <person name="Calhoun S."/>
            <person name="Haridas S."/>
            <person name="Kuo A."/>
            <person name="Mondo S."/>
            <person name="Pangilinan J."/>
            <person name="Riley R."/>
            <person name="LaButti K."/>
            <person name="Andreopoulos B."/>
            <person name="Lipzen A."/>
            <person name="Chen C."/>
            <person name="Yan M."/>
            <person name="Daum C."/>
            <person name="Ng V."/>
            <person name="Clum A."/>
            <person name="Steindorff A."/>
            <person name="Ohm R.A."/>
            <person name="Martin F."/>
            <person name="Silar P."/>
            <person name="Natvig D.O."/>
            <person name="Lalanne C."/>
            <person name="Gautier V."/>
            <person name="Ament-Velasquez S.L."/>
            <person name="Kruys A."/>
            <person name="Hutchinson M.I."/>
            <person name="Powell A.J."/>
            <person name="Barry K."/>
            <person name="Miller A.N."/>
            <person name="Grigoriev I.V."/>
            <person name="Debuchy R."/>
            <person name="Gladieux P."/>
            <person name="Hiltunen Thoren M."/>
            <person name="Johannesson H."/>
        </authorList>
    </citation>
    <scope>NUCLEOTIDE SEQUENCE</scope>
    <source>
        <strain evidence="6">CBS 118394</strain>
    </source>
</reference>
<name>A0AAE0I6Z2_9PEZI</name>
<dbReference type="PANTHER" id="PTHR11474:SF126">
    <property type="entry name" value="TYROSINASE-LIKE PROTEIN TYR-1-RELATED"/>
    <property type="match status" value="1"/>
</dbReference>
<dbReference type="PROSITE" id="PS00498">
    <property type="entry name" value="TYROSINASE_2"/>
    <property type="match status" value="1"/>
</dbReference>
<evidence type="ECO:0000259" key="5">
    <source>
        <dbReference type="PROSITE" id="PS00498"/>
    </source>
</evidence>
<evidence type="ECO:0000256" key="2">
    <source>
        <dbReference type="ARBA" id="ARBA00023008"/>
    </source>
</evidence>
<comment type="caution">
    <text evidence="6">The sequence shown here is derived from an EMBL/GenBank/DDBJ whole genome shotgun (WGS) entry which is preliminary data.</text>
</comment>
<dbReference type="EMBL" id="JAUEDM010000004">
    <property type="protein sequence ID" value="KAK3318786.1"/>
    <property type="molecule type" value="Genomic_DNA"/>
</dbReference>
<dbReference type="PANTHER" id="PTHR11474">
    <property type="entry name" value="TYROSINASE FAMILY MEMBER"/>
    <property type="match status" value="1"/>
</dbReference>
<reference evidence="6" key="2">
    <citation type="submission" date="2023-06" db="EMBL/GenBank/DDBJ databases">
        <authorList>
            <consortium name="Lawrence Berkeley National Laboratory"/>
            <person name="Haridas S."/>
            <person name="Hensen N."/>
            <person name="Bonometti L."/>
            <person name="Westerberg I."/>
            <person name="Brannstrom I.O."/>
            <person name="Guillou S."/>
            <person name="Cros-Aarteil S."/>
            <person name="Calhoun S."/>
            <person name="Kuo A."/>
            <person name="Mondo S."/>
            <person name="Pangilinan J."/>
            <person name="Riley R."/>
            <person name="Labutti K."/>
            <person name="Andreopoulos B."/>
            <person name="Lipzen A."/>
            <person name="Chen C."/>
            <person name="Yanf M."/>
            <person name="Daum C."/>
            <person name="Ng V."/>
            <person name="Clum A."/>
            <person name="Steindorff A."/>
            <person name="Ohm R."/>
            <person name="Martin F."/>
            <person name="Silar P."/>
            <person name="Natvig D."/>
            <person name="Lalanne C."/>
            <person name="Gautier V."/>
            <person name="Ament-Velasquez S.L."/>
            <person name="Kruys A."/>
            <person name="Hutchinson M.I."/>
            <person name="Powell A.J."/>
            <person name="Barry K."/>
            <person name="Miller A.N."/>
            <person name="Grigoriev I.V."/>
            <person name="Debuchy R."/>
            <person name="Gladieux P."/>
            <person name="Thoren M.H."/>
            <person name="Johannesson H."/>
        </authorList>
    </citation>
    <scope>NUCLEOTIDE SEQUENCE</scope>
    <source>
        <strain evidence="6">CBS 118394</strain>
    </source>
</reference>
<dbReference type="SUPFAM" id="SSF48056">
    <property type="entry name" value="Di-copper centre-containing domain"/>
    <property type="match status" value="1"/>
</dbReference>
<dbReference type="PROSITE" id="PS00497">
    <property type="entry name" value="TYROSINASE_1"/>
    <property type="match status" value="1"/>
</dbReference>
<proteinExistence type="predicted"/>
<dbReference type="GO" id="GO:0016491">
    <property type="term" value="F:oxidoreductase activity"/>
    <property type="evidence" value="ECO:0007669"/>
    <property type="project" value="InterPro"/>
</dbReference>
<protein>
    <recommendedName>
        <fullName evidence="4 5">Tyrosinase copper-binding domain-containing protein</fullName>
    </recommendedName>
</protein>
<sequence length="358" mass="39724">MINKLHRLLALVAVFSSLAETVYGNPVEVRGGKTKCKRPAKRQAWHTLNNSQKKAYLNAEVCVMKTPAQIQLPGVRTAYDVLVSIHQLHALTIHSTGVFLPWHRWYLDLHESLLRSCGYSGATPYWDEAKDGKLAEIKKSAVFAPNTKLSFGSEGSVAPNFCLTDGPFVGYQNSVGPWWKLTDQCIGRTFMGNPLRENNASTVAAGCMNLKTYAEAWECIYLIPHVTGHIAISSLRGDASTSPSDPVFWLHHAYVDKLWFDWQEKDPKNRNLAVGGPNKQDPAVGFIEIPGDAEWERINLFQSEPTAAQKALIPAGDEGDGGNVTTLNHIFTSYGLVPDVRLREYMDTRAGGLCYEYV</sequence>
<dbReference type="AlphaFoldDB" id="A0AAE0I6Z2"/>
<keyword evidence="7" id="KW-1185">Reference proteome</keyword>
<evidence type="ECO:0000313" key="7">
    <source>
        <dbReference type="Proteomes" id="UP001283341"/>
    </source>
</evidence>
<gene>
    <name evidence="6" type="ORF">B0H66DRAFT_591454</name>
</gene>